<gene>
    <name evidence="2" type="ORF">XthCFBP4691_07740</name>
</gene>
<dbReference type="InterPro" id="IPR008258">
    <property type="entry name" value="Transglycosylase_SLT_dom_1"/>
</dbReference>
<accession>A0A2S6ZGY4</accession>
<organism evidence="2 3">
    <name type="scientific">Xanthomonas theicola</name>
    <dbReference type="NCBI Taxonomy" id="56464"/>
    <lineage>
        <taxon>Bacteria</taxon>
        <taxon>Pseudomonadati</taxon>
        <taxon>Pseudomonadota</taxon>
        <taxon>Gammaproteobacteria</taxon>
        <taxon>Lysobacterales</taxon>
        <taxon>Lysobacteraceae</taxon>
        <taxon>Xanthomonas</taxon>
    </lineage>
</organism>
<sequence>MPAIDATSLYLTCGPWVHPQTTAAVVAVESRGNIYAFGTPDGAFYAPDLASALRYLADALRRYRSVDIGLMQINSQWIARLKIKPEILLDPCTNVRIGTSILAANYGDAMQHSKTPLEALIRSLSAYNSGNEMRSTSYAYRVIAKPLDPRTAGSLRITFNDPEGNPTGRALDPRTASIFFPESSATR</sequence>
<evidence type="ECO:0000313" key="2">
    <source>
        <dbReference type="EMBL" id="PPT91410.1"/>
    </source>
</evidence>
<dbReference type="SUPFAM" id="SSF53955">
    <property type="entry name" value="Lysozyme-like"/>
    <property type="match status" value="1"/>
</dbReference>
<reference evidence="2 3" key="1">
    <citation type="submission" date="2016-08" db="EMBL/GenBank/DDBJ databases">
        <title>Evolution of the type three secretion system and type three effector repertoires in Xanthomonas.</title>
        <authorList>
            <person name="Merda D."/>
            <person name="Briand M."/>
            <person name="Bosis E."/>
            <person name="Rousseau C."/>
            <person name="Portier P."/>
            <person name="Jacques M.-A."/>
            <person name="Fischer-Le Saux M."/>
        </authorList>
    </citation>
    <scope>NUCLEOTIDE SEQUENCE [LARGE SCALE GENOMIC DNA]</scope>
    <source>
        <strain evidence="2 3">CFBP 4691</strain>
    </source>
</reference>
<keyword evidence="3" id="KW-1185">Reference proteome</keyword>
<dbReference type="Gene3D" id="1.10.530.10">
    <property type="match status" value="1"/>
</dbReference>
<dbReference type="EMBL" id="MIGX01000027">
    <property type="protein sequence ID" value="PPT91410.1"/>
    <property type="molecule type" value="Genomic_DNA"/>
</dbReference>
<proteinExistence type="predicted"/>
<dbReference type="Proteomes" id="UP000239898">
    <property type="component" value="Unassembled WGS sequence"/>
</dbReference>
<protein>
    <recommendedName>
        <fullName evidence="1">Transglycosylase SLT domain-containing protein</fullName>
    </recommendedName>
</protein>
<evidence type="ECO:0000259" key="1">
    <source>
        <dbReference type="Pfam" id="PF01464"/>
    </source>
</evidence>
<dbReference type="Pfam" id="PF01464">
    <property type="entry name" value="SLT"/>
    <property type="match status" value="1"/>
</dbReference>
<dbReference type="OrthoDB" id="8565485at2"/>
<dbReference type="AlphaFoldDB" id="A0A2S6ZGY4"/>
<dbReference type="InterPro" id="IPR023346">
    <property type="entry name" value="Lysozyme-like_dom_sf"/>
</dbReference>
<feature type="domain" description="Transglycosylase SLT" evidence="1">
    <location>
        <begin position="17"/>
        <end position="134"/>
    </location>
</feature>
<dbReference type="RefSeq" id="WP_128419884.1">
    <property type="nucleotide sequence ID" value="NZ_CP049018.1"/>
</dbReference>
<name>A0A2S6ZGY4_9XANT</name>
<comment type="caution">
    <text evidence="2">The sequence shown here is derived from an EMBL/GenBank/DDBJ whole genome shotgun (WGS) entry which is preliminary data.</text>
</comment>
<evidence type="ECO:0000313" key="3">
    <source>
        <dbReference type="Proteomes" id="UP000239898"/>
    </source>
</evidence>